<reference evidence="1 2" key="1">
    <citation type="submission" date="2019-11" db="EMBL/GenBank/DDBJ databases">
        <title>Comparative genomics of hydrocarbon-degrading Desulfosarcina strains.</title>
        <authorList>
            <person name="Watanabe M."/>
            <person name="Kojima H."/>
            <person name="Fukui M."/>
        </authorList>
    </citation>
    <scope>NUCLEOTIDE SEQUENCE [LARGE SCALE GENOMIC DNA]</scope>
    <source>
        <strain evidence="1 2">PL12</strain>
    </source>
</reference>
<evidence type="ECO:0000313" key="2">
    <source>
        <dbReference type="Proteomes" id="UP000427906"/>
    </source>
</evidence>
<evidence type="ECO:0008006" key="3">
    <source>
        <dbReference type="Google" id="ProtNLM"/>
    </source>
</evidence>
<protein>
    <recommendedName>
        <fullName evidence="3">4-vinyl reductase 4VR domain-containing protein</fullName>
    </recommendedName>
</protein>
<keyword evidence="2" id="KW-1185">Reference proteome</keyword>
<organism evidence="1 2">
    <name type="scientific">Desulfosarcina alkanivorans</name>
    <dbReference type="NCBI Taxonomy" id="571177"/>
    <lineage>
        <taxon>Bacteria</taxon>
        <taxon>Pseudomonadati</taxon>
        <taxon>Thermodesulfobacteriota</taxon>
        <taxon>Desulfobacteria</taxon>
        <taxon>Desulfobacterales</taxon>
        <taxon>Desulfosarcinaceae</taxon>
        <taxon>Desulfosarcina</taxon>
    </lineage>
</organism>
<sequence>MKKAKNVKQEETVDLLNKCWMTHDGMWFFHCLQEFGIEATNKINKSAIKSLSAIEIARVKKTLECMEPEKSFDTFKSFFNEASKLMIPNFMNVIFTYPDKDKMAWEFKQDKCFAYTGIKRIGVIDKYECGVLYRIKCWLDELGIKNSFIPEIDKCHMHSSGNCSGEIQLYFKNN</sequence>
<name>A0A5K7YTP4_9BACT</name>
<dbReference type="Proteomes" id="UP000427906">
    <property type="component" value="Chromosome"/>
</dbReference>
<evidence type="ECO:0000313" key="1">
    <source>
        <dbReference type="EMBL" id="BBO71423.1"/>
    </source>
</evidence>
<dbReference type="RefSeq" id="WP_155319261.1">
    <property type="nucleotide sequence ID" value="NZ_AP021874.1"/>
</dbReference>
<dbReference type="EMBL" id="AP021874">
    <property type="protein sequence ID" value="BBO71423.1"/>
    <property type="molecule type" value="Genomic_DNA"/>
</dbReference>
<proteinExistence type="predicted"/>
<dbReference type="KEGG" id="dalk:DSCA_53530"/>
<gene>
    <name evidence="1" type="ORF">DSCA_53530</name>
</gene>
<dbReference type="AlphaFoldDB" id="A0A5K7YTP4"/>
<dbReference type="Pfam" id="PF19620">
    <property type="entry name" value="DUF6125"/>
    <property type="match status" value="1"/>
</dbReference>
<accession>A0A5K7YTP4</accession>
<dbReference type="OrthoDB" id="9793253at2"/>